<evidence type="ECO:0000256" key="1">
    <source>
        <dbReference type="ARBA" id="ARBA00023125"/>
    </source>
</evidence>
<dbReference type="SUPFAM" id="SSF100939">
    <property type="entry name" value="SPOC domain-like"/>
    <property type="match status" value="1"/>
</dbReference>
<dbReference type="GO" id="GO:0006310">
    <property type="term" value="P:DNA recombination"/>
    <property type="evidence" value="ECO:0007669"/>
    <property type="project" value="UniProtKB-KW"/>
</dbReference>
<evidence type="ECO:0000313" key="5">
    <source>
        <dbReference type="EMBL" id="ROP35321.1"/>
    </source>
</evidence>
<protein>
    <recommendedName>
        <fullName evidence="3">Non-homologous end joining protein Ku</fullName>
    </recommendedName>
</protein>
<feature type="domain" description="Ku" evidence="4">
    <location>
        <begin position="52"/>
        <end position="182"/>
    </location>
</feature>
<keyword evidence="3" id="KW-0227">DNA damage</keyword>
<organism evidence="5 6">
    <name type="scientific">Saccharothrix texasensis</name>
    <dbReference type="NCBI Taxonomy" id="103734"/>
    <lineage>
        <taxon>Bacteria</taxon>
        <taxon>Bacillati</taxon>
        <taxon>Actinomycetota</taxon>
        <taxon>Actinomycetes</taxon>
        <taxon>Pseudonocardiales</taxon>
        <taxon>Pseudonocardiaceae</taxon>
        <taxon>Saccharothrix</taxon>
    </lineage>
</organism>
<evidence type="ECO:0000259" key="4">
    <source>
        <dbReference type="SMART" id="SM00559"/>
    </source>
</evidence>
<evidence type="ECO:0000313" key="6">
    <source>
        <dbReference type="Proteomes" id="UP000268727"/>
    </source>
</evidence>
<dbReference type="GO" id="GO:0006303">
    <property type="term" value="P:double-strand break repair via nonhomologous end joining"/>
    <property type="evidence" value="ECO:0007669"/>
    <property type="project" value="UniProtKB-UniRule"/>
</dbReference>
<evidence type="ECO:0000256" key="3">
    <source>
        <dbReference type="HAMAP-Rule" id="MF_01875"/>
    </source>
</evidence>
<dbReference type="PANTHER" id="PTHR41251">
    <property type="entry name" value="NON-HOMOLOGOUS END JOINING PROTEIN KU"/>
    <property type="match status" value="1"/>
</dbReference>
<comment type="function">
    <text evidence="3">With LigD forms a non-homologous end joining (NHEJ) DNA repair enzyme, which repairs dsDNA breaks with reduced fidelity. Binds linear dsDNA with 5'- and 3'- overhangs but not closed circular dsDNA nor ssDNA. Recruits and stimulates the ligase activity of LigD.</text>
</comment>
<dbReference type="InterPro" id="IPR006164">
    <property type="entry name" value="DNA_bd_Ku70/Ku80"/>
</dbReference>
<dbReference type="InterPro" id="IPR016194">
    <property type="entry name" value="SPOC-like_C_dom_sf"/>
</dbReference>
<proteinExistence type="inferred from homology"/>
<accession>A0A3N1GYC4</accession>
<dbReference type="OrthoDB" id="9795084at2"/>
<keyword evidence="1 3" id="KW-0238">DNA-binding</keyword>
<dbReference type="SMART" id="SM00559">
    <property type="entry name" value="Ku78"/>
    <property type="match status" value="1"/>
</dbReference>
<gene>
    <name evidence="3" type="primary">ku</name>
    <name evidence="5" type="ORF">EDD40_0545</name>
</gene>
<comment type="similarity">
    <text evidence="3">Belongs to the prokaryotic Ku family.</text>
</comment>
<sequence length="263" mass="27905">MRALWRGSVSFGLVVFPVRLFGATRDRGVRLHEVHRLDGGRVRHRRVCSVCGAGLESSEVAKGFVLPDGRLVVVESEDVAGLSAGVERTIEVVQFVGADEVDPVLWGRSYFVEPERVAVGSYVVLRDVLVRLSRVAVVRAGLRGREVLGVLRPRGGGLVLQTLVWPGQVVEPGFDFSGVVSGGAELAVAESLVESMTAPFDGSVFVDGYGERLAGLIGAKAAGAVEVPVARGPEETGGGVDLLGALRRSVERVRSGRLRREGG</sequence>
<reference evidence="5 6" key="1">
    <citation type="submission" date="2018-11" db="EMBL/GenBank/DDBJ databases">
        <title>Sequencing the genomes of 1000 actinobacteria strains.</title>
        <authorList>
            <person name="Klenk H.-P."/>
        </authorList>
    </citation>
    <scope>NUCLEOTIDE SEQUENCE [LARGE SCALE GENOMIC DNA]</scope>
    <source>
        <strain evidence="5 6">DSM 44231</strain>
    </source>
</reference>
<keyword evidence="3" id="KW-0234">DNA repair</keyword>
<evidence type="ECO:0000256" key="2">
    <source>
        <dbReference type="ARBA" id="ARBA00023172"/>
    </source>
</evidence>
<comment type="subunit">
    <text evidence="3">Homodimer. Interacts with LigD.</text>
</comment>
<dbReference type="EMBL" id="RJKM01000001">
    <property type="protein sequence ID" value="ROP35321.1"/>
    <property type="molecule type" value="Genomic_DNA"/>
</dbReference>
<dbReference type="Pfam" id="PF02735">
    <property type="entry name" value="Ku"/>
    <property type="match status" value="1"/>
</dbReference>
<comment type="caution">
    <text evidence="5">The sequence shown here is derived from an EMBL/GenBank/DDBJ whole genome shotgun (WGS) entry which is preliminary data.</text>
</comment>
<dbReference type="PANTHER" id="PTHR41251:SF1">
    <property type="entry name" value="NON-HOMOLOGOUS END JOINING PROTEIN KU"/>
    <property type="match status" value="1"/>
</dbReference>
<dbReference type="Proteomes" id="UP000268727">
    <property type="component" value="Unassembled WGS sequence"/>
</dbReference>
<dbReference type="InterPro" id="IPR009187">
    <property type="entry name" value="Prok_Ku"/>
</dbReference>
<keyword evidence="6" id="KW-1185">Reference proteome</keyword>
<dbReference type="HAMAP" id="MF_01875">
    <property type="entry name" value="Prokaryotic_Ku"/>
    <property type="match status" value="1"/>
</dbReference>
<dbReference type="GO" id="GO:0003690">
    <property type="term" value="F:double-stranded DNA binding"/>
    <property type="evidence" value="ECO:0007669"/>
    <property type="project" value="UniProtKB-UniRule"/>
</dbReference>
<name>A0A3N1GYC4_9PSEU</name>
<dbReference type="PIRSF" id="PIRSF006493">
    <property type="entry name" value="Prok_Ku"/>
    <property type="match status" value="1"/>
</dbReference>
<keyword evidence="2 3" id="KW-0233">DNA recombination</keyword>
<dbReference type="AlphaFoldDB" id="A0A3N1GYC4"/>